<sequence length="453" mass="45699">MKFSASFVALSLALSASLAAAAPTRSARSQNAKKPSKGKSSQNQGQNQNQNATAAASASVGAAYFITNDEAGNFIVASDIGADGKLTSAKAFNAGGRGLHGNAQGPDGLFSQGSIKVLGQNLFAVNTGSNTVSMFAIDPNTPSTLKMVGGPVSSQGEFPVSIAVSAASGNVCVLNGGQLNSVACFTPDAQLGLLPISNSFREIGINQTTAPAGPAGTVSHVLFNVDGSKLVASVKGVPPNPGFLAVWDVATDGSLSEQFQAVTPPTGGLLPFGMSNFPHGPMTLVVTDAGIGFDVIDVQAALAQGGNGQTGITSLAATNVVAGGQSSANAVDGQVAVCWVSFSPTTGNFFMTDIGTNTVTEVNVDSSSLKPTIVKQYALGDGIATIDDEVATIGGKDFLYVLAANSTSIEVMSLPAPGAAQRIQSFGFQAGQSEGGININPNNIQGMTTFIRK</sequence>
<feature type="signal peptide" evidence="2">
    <location>
        <begin position="1"/>
        <end position="21"/>
    </location>
</feature>
<evidence type="ECO:0000256" key="1">
    <source>
        <dbReference type="SAM" id="MobiDB-lite"/>
    </source>
</evidence>
<feature type="compositionally biased region" description="Low complexity" evidence="1">
    <location>
        <begin position="38"/>
        <end position="53"/>
    </location>
</feature>
<accession>A0A165BCV3</accession>
<proteinExistence type="predicted"/>
<feature type="region of interest" description="Disordered" evidence="1">
    <location>
        <begin position="24"/>
        <end position="53"/>
    </location>
</feature>
<dbReference type="STRING" id="1314781.A0A165BCV3"/>
<evidence type="ECO:0000313" key="3">
    <source>
        <dbReference type="EMBL" id="KZV80344.1"/>
    </source>
</evidence>
<dbReference type="InterPro" id="IPR015943">
    <property type="entry name" value="WD40/YVTN_repeat-like_dom_sf"/>
</dbReference>
<keyword evidence="2" id="KW-0732">Signal</keyword>
<evidence type="ECO:0008006" key="5">
    <source>
        <dbReference type="Google" id="ProtNLM"/>
    </source>
</evidence>
<dbReference type="Gene3D" id="2.130.10.10">
    <property type="entry name" value="YVTN repeat-like/Quinoprotein amine dehydrogenase"/>
    <property type="match status" value="1"/>
</dbReference>
<evidence type="ECO:0000256" key="2">
    <source>
        <dbReference type="SAM" id="SignalP"/>
    </source>
</evidence>
<name>A0A165BCV3_EXIGL</name>
<gene>
    <name evidence="3" type="ORF">EXIGLDRAFT_659787</name>
</gene>
<dbReference type="Proteomes" id="UP000077266">
    <property type="component" value="Unassembled WGS sequence"/>
</dbReference>
<dbReference type="InParanoid" id="A0A165BCV3"/>
<dbReference type="AlphaFoldDB" id="A0A165BCV3"/>
<organism evidence="3 4">
    <name type="scientific">Exidia glandulosa HHB12029</name>
    <dbReference type="NCBI Taxonomy" id="1314781"/>
    <lineage>
        <taxon>Eukaryota</taxon>
        <taxon>Fungi</taxon>
        <taxon>Dikarya</taxon>
        <taxon>Basidiomycota</taxon>
        <taxon>Agaricomycotina</taxon>
        <taxon>Agaricomycetes</taxon>
        <taxon>Auriculariales</taxon>
        <taxon>Exidiaceae</taxon>
        <taxon>Exidia</taxon>
    </lineage>
</organism>
<reference evidence="3 4" key="1">
    <citation type="journal article" date="2016" name="Mol. Biol. Evol.">
        <title>Comparative Genomics of Early-Diverging Mushroom-Forming Fungi Provides Insights into the Origins of Lignocellulose Decay Capabilities.</title>
        <authorList>
            <person name="Nagy L.G."/>
            <person name="Riley R."/>
            <person name="Tritt A."/>
            <person name="Adam C."/>
            <person name="Daum C."/>
            <person name="Floudas D."/>
            <person name="Sun H."/>
            <person name="Yadav J.S."/>
            <person name="Pangilinan J."/>
            <person name="Larsson K.H."/>
            <person name="Matsuura K."/>
            <person name="Barry K."/>
            <person name="Labutti K."/>
            <person name="Kuo R."/>
            <person name="Ohm R.A."/>
            <person name="Bhattacharya S.S."/>
            <person name="Shirouzu T."/>
            <person name="Yoshinaga Y."/>
            <person name="Martin F.M."/>
            <person name="Grigoriev I.V."/>
            <person name="Hibbett D.S."/>
        </authorList>
    </citation>
    <scope>NUCLEOTIDE SEQUENCE [LARGE SCALE GENOMIC DNA]</scope>
    <source>
        <strain evidence="3 4">HHB12029</strain>
    </source>
</reference>
<dbReference type="SUPFAM" id="SSF101908">
    <property type="entry name" value="Putative isomerase YbhE"/>
    <property type="match status" value="1"/>
</dbReference>
<dbReference type="EMBL" id="KV426494">
    <property type="protein sequence ID" value="KZV80344.1"/>
    <property type="molecule type" value="Genomic_DNA"/>
</dbReference>
<feature type="chain" id="PRO_5007855631" description="Isomerase YbhE" evidence="2">
    <location>
        <begin position="22"/>
        <end position="453"/>
    </location>
</feature>
<keyword evidence="4" id="KW-1185">Reference proteome</keyword>
<evidence type="ECO:0000313" key="4">
    <source>
        <dbReference type="Proteomes" id="UP000077266"/>
    </source>
</evidence>
<dbReference type="OrthoDB" id="10006285at2759"/>
<protein>
    <recommendedName>
        <fullName evidence="5">Isomerase YbhE</fullName>
    </recommendedName>
</protein>